<comment type="function">
    <text evidence="8">Regulates arginine biosynthesis genes.</text>
</comment>
<sequence length="145" mass="15578">MAKQRNDRQEAIRQIIRDKSIRTQRALVEELQAQGFSCTQATVSRDITEMGLRKLPEGIYVLSEDLHLQRMLSEFVVDVLRAENLVVIKCQPGTASGVAAAIDGAALSHALGSVAGNDTVLVVAVDGQHAADLQALVKKLGSSSK</sequence>
<dbReference type="RefSeq" id="WP_032110218.1">
    <property type="nucleotide sequence ID" value="NZ_JANSKA010000001.1"/>
</dbReference>
<evidence type="ECO:0000256" key="3">
    <source>
        <dbReference type="ARBA" id="ARBA00022490"/>
    </source>
</evidence>
<evidence type="ECO:0000313" key="12">
    <source>
        <dbReference type="Proteomes" id="UP001204320"/>
    </source>
</evidence>
<dbReference type="PANTHER" id="PTHR34471">
    <property type="entry name" value="ARGININE REPRESSOR"/>
    <property type="match status" value="1"/>
</dbReference>
<dbReference type="InterPro" id="IPR020900">
    <property type="entry name" value="Arg_repress_DNA-bd"/>
</dbReference>
<dbReference type="InterPro" id="IPR036388">
    <property type="entry name" value="WH-like_DNA-bd_sf"/>
</dbReference>
<proteinExistence type="inferred from homology"/>
<comment type="pathway">
    <text evidence="8">Amino-acid biosynthesis; L-arginine biosynthesis [regulation].</text>
</comment>
<comment type="caution">
    <text evidence="11">The sequence shown here is derived from an EMBL/GenBank/DDBJ whole genome shotgun (WGS) entry which is preliminary data.</text>
</comment>
<dbReference type="InterPro" id="IPR001669">
    <property type="entry name" value="Arg_repress"/>
</dbReference>
<keyword evidence="12" id="KW-1185">Reference proteome</keyword>
<dbReference type="Gene3D" id="3.30.1360.40">
    <property type="match status" value="1"/>
</dbReference>
<dbReference type="SUPFAM" id="SSF46785">
    <property type="entry name" value="Winged helix' DNA-binding domain"/>
    <property type="match status" value="1"/>
</dbReference>
<accession>A0ABT1Z592</accession>
<dbReference type="Proteomes" id="UP001204320">
    <property type="component" value="Unassembled WGS sequence"/>
</dbReference>
<name>A0ABT1Z592_9ACTN</name>
<keyword evidence="6 8" id="KW-0238">DNA-binding</keyword>
<dbReference type="Pfam" id="PF01316">
    <property type="entry name" value="Arg_repressor"/>
    <property type="match status" value="1"/>
</dbReference>
<keyword evidence="4 8" id="KW-0678">Repressor</keyword>
<protein>
    <recommendedName>
        <fullName evidence="8">Arginine repressor</fullName>
    </recommendedName>
</protein>
<evidence type="ECO:0000256" key="1">
    <source>
        <dbReference type="ARBA" id="ARBA00004496"/>
    </source>
</evidence>
<keyword evidence="5 8" id="KW-0805">Transcription regulation</keyword>
<organism evidence="11 12">
    <name type="scientific">Tractidigestivibacter montrealensis</name>
    <dbReference type="NCBI Taxonomy" id="2972466"/>
    <lineage>
        <taxon>Bacteria</taxon>
        <taxon>Bacillati</taxon>
        <taxon>Actinomycetota</taxon>
        <taxon>Coriobacteriia</taxon>
        <taxon>Coriobacteriales</taxon>
        <taxon>Atopobiaceae</taxon>
        <taxon>Tractidigestivibacter</taxon>
    </lineage>
</organism>
<keyword evidence="3 8" id="KW-0963">Cytoplasm</keyword>
<comment type="subcellular location">
    <subcellularLocation>
        <location evidence="1 8">Cytoplasm</location>
    </subcellularLocation>
</comment>
<dbReference type="InterPro" id="IPR036390">
    <property type="entry name" value="WH_DNA-bd_sf"/>
</dbReference>
<evidence type="ECO:0000259" key="9">
    <source>
        <dbReference type="Pfam" id="PF01316"/>
    </source>
</evidence>
<keyword evidence="8" id="KW-0055">Arginine biosynthesis</keyword>
<gene>
    <name evidence="8" type="primary">argR</name>
    <name evidence="11" type="ORF">NVS32_00150</name>
</gene>
<dbReference type="PRINTS" id="PR01467">
    <property type="entry name" value="ARGREPRESSOR"/>
</dbReference>
<dbReference type="Pfam" id="PF02863">
    <property type="entry name" value="Arg_repressor_C"/>
    <property type="match status" value="1"/>
</dbReference>
<dbReference type="PANTHER" id="PTHR34471:SF1">
    <property type="entry name" value="ARGININE REPRESSOR"/>
    <property type="match status" value="1"/>
</dbReference>
<dbReference type="EMBL" id="JANSKA010000001">
    <property type="protein sequence ID" value="MCR9035372.1"/>
    <property type="molecule type" value="Genomic_DNA"/>
</dbReference>
<dbReference type="InterPro" id="IPR020899">
    <property type="entry name" value="Arg_repress_C"/>
</dbReference>
<dbReference type="HAMAP" id="MF_00173">
    <property type="entry name" value="Arg_repressor"/>
    <property type="match status" value="1"/>
</dbReference>
<evidence type="ECO:0000256" key="4">
    <source>
        <dbReference type="ARBA" id="ARBA00022491"/>
    </source>
</evidence>
<evidence type="ECO:0000256" key="8">
    <source>
        <dbReference type="HAMAP-Rule" id="MF_00173"/>
    </source>
</evidence>
<keyword evidence="7 8" id="KW-0804">Transcription</keyword>
<evidence type="ECO:0000256" key="6">
    <source>
        <dbReference type="ARBA" id="ARBA00023125"/>
    </source>
</evidence>
<feature type="domain" description="Arginine repressor DNA-binding" evidence="9">
    <location>
        <begin position="4"/>
        <end position="65"/>
    </location>
</feature>
<dbReference type="InterPro" id="IPR036251">
    <property type="entry name" value="Arg_repress_C_sf"/>
</dbReference>
<reference evidence="11 12" key="1">
    <citation type="submission" date="2022-08" db="EMBL/GenBank/DDBJ databases">
        <title>Tractidigestivibacter montrealensis type strain KD21.</title>
        <authorList>
            <person name="Diop K."/>
            <person name="Richard C."/>
            <person name="Routy B."/>
        </authorList>
    </citation>
    <scope>NUCLEOTIDE SEQUENCE [LARGE SCALE GENOMIC DNA]</scope>
    <source>
        <strain evidence="11 12">KD21</strain>
    </source>
</reference>
<evidence type="ECO:0000256" key="5">
    <source>
        <dbReference type="ARBA" id="ARBA00023015"/>
    </source>
</evidence>
<dbReference type="SUPFAM" id="SSF55252">
    <property type="entry name" value="C-terminal domain of arginine repressor"/>
    <property type="match status" value="1"/>
</dbReference>
<dbReference type="Gene3D" id="1.10.10.10">
    <property type="entry name" value="Winged helix-like DNA-binding domain superfamily/Winged helix DNA-binding domain"/>
    <property type="match status" value="1"/>
</dbReference>
<evidence type="ECO:0000256" key="2">
    <source>
        <dbReference type="ARBA" id="ARBA00008316"/>
    </source>
</evidence>
<feature type="domain" description="Arginine repressor C-terminal" evidence="10">
    <location>
        <begin position="72"/>
        <end position="138"/>
    </location>
</feature>
<evidence type="ECO:0000259" key="10">
    <source>
        <dbReference type="Pfam" id="PF02863"/>
    </source>
</evidence>
<evidence type="ECO:0000313" key="11">
    <source>
        <dbReference type="EMBL" id="MCR9035372.1"/>
    </source>
</evidence>
<evidence type="ECO:0000256" key="7">
    <source>
        <dbReference type="ARBA" id="ARBA00023163"/>
    </source>
</evidence>
<keyword evidence="8" id="KW-0028">Amino-acid biosynthesis</keyword>
<comment type="similarity">
    <text evidence="2 8">Belongs to the ArgR family.</text>
</comment>